<gene>
    <name evidence="2" type="ORF">CEY00_Acc09742</name>
</gene>
<dbReference type="InterPro" id="IPR029411">
    <property type="entry name" value="RG-lyase_III"/>
</dbReference>
<dbReference type="CDD" id="cd10320">
    <property type="entry name" value="RGL4_N"/>
    <property type="match status" value="1"/>
</dbReference>
<dbReference type="InterPro" id="IPR010325">
    <property type="entry name" value="Rhamnogal_lyase"/>
</dbReference>
<dbReference type="GO" id="GO:0016829">
    <property type="term" value="F:lyase activity"/>
    <property type="evidence" value="ECO:0007669"/>
    <property type="project" value="UniProtKB-KW"/>
</dbReference>
<feature type="domain" description="Rhamnogalacturonan lyase" evidence="1">
    <location>
        <begin position="384"/>
        <end position="562"/>
    </location>
</feature>
<comment type="caution">
    <text evidence="2">The sequence shown here is derived from an EMBL/GenBank/DDBJ whole genome shotgun (WGS) entry which is preliminary data.</text>
</comment>
<dbReference type="PANTHER" id="PTHR32018">
    <property type="entry name" value="RHAMNOGALACTURONATE LYASE FAMILY PROTEIN"/>
    <property type="match status" value="1"/>
</dbReference>
<evidence type="ECO:0000313" key="3">
    <source>
        <dbReference type="Proteomes" id="UP000241394"/>
    </source>
</evidence>
<dbReference type="GO" id="GO:0030246">
    <property type="term" value="F:carbohydrate binding"/>
    <property type="evidence" value="ECO:0007669"/>
    <property type="project" value="InterPro"/>
</dbReference>
<evidence type="ECO:0000259" key="1">
    <source>
        <dbReference type="Pfam" id="PF14683"/>
    </source>
</evidence>
<dbReference type="InterPro" id="IPR008979">
    <property type="entry name" value="Galactose-bd-like_sf"/>
</dbReference>
<accession>A0A2R6RB87</accession>
<dbReference type="Proteomes" id="UP000241394">
    <property type="component" value="Chromosome LG8"/>
</dbReference>
<evidence type="ECO:0000313" key="2">
    <source>
        <dbReference type="EMBL" id="PSS24826.1"/>
    </source>
</evidence>
<dbReference type="Gramene" id="PSS24826">
    <property type="protein sequence ID" value="PSS24826"/>
    <property type="gene ID" value="CEY00_Acc09742"/>
</dbReference>
<sequence>MDNLLDLKSSEPSRGYWDLNWSLPGGTDRYQLLQGSEYSVIHMSNDQLEVSFKSIYEPSAPGIRLPLSVDFRYIVRSGVSGFHCYAIYECPSGCRAFDLAQTRMAFKFHNFHYMAITDQKQRIMPMPEDLLPDRGKQLIVPESVLLVNPINPDLKGEANLILKENSTKSEIFQKKQTNKDLGCLVCGRVQVDDKYQYSTDNKDGGVHGWISSGPIVGFWIIFPSHEFCNGGPTKQNLTVHTGPNCLAMFHGTHYIGTDILVHFEEGETWRKVFGPFFVYLNSTLDISNAYNLWTDAKKQRLFEESLWPYDFVSSPYYLTAKERGSASGRLLVQDRFVSGSLVPAKYAYVGLSAARTEGVYGLHGWVSGFIGDYLNDELVTISSDRTATGFYVPDVNLMYVNKLFLNSPEKYRQHGMWDRYTDIHPESDQVFAIGINNPTKDWFFAHVDRRGENKYLPSTWKISFNLTSVTKGSYRLRLAIATATRSDLQVNVNYMDTQHLVFQVMNLGTDNTVCRHGIHGLYRLFNIDVSSSLLIEGNNSIFLTQVRGGDALCGVLYDYIRLEAPATSSRFQQLYPESKAQDIFRKM</sequence>
<protein>
    <submittedName>
        <fullName evidence="2">Rhamnogalacturonate lyase</fullName>
    </submittedName>
</protein>
<dbReference type="InterPro" id="IPR014718">
    <property type="entry name" value="GH-type_carb-bd"/>
</dbReference>
<keyword evidence="2" id="KW-0456">Lyase</keyword>
<dbReference type="Gene3D" id="2.70.98.10">
    <property type="match status" value="1"/>
</dbReference>
<dbReference type="CDD" id="cd10317">
    <property type="entry name" value="RGL4_C"/>
    <property type="match status" value="1"/>
</dbReference>
<dbReference type="OrthoDB" id="2130367at2759"/>
<dbReference type="Pfam" id="PF14683">
    <property type="entry name" value="CBM-like"/>
    <property type="match status" value="1"/>
</dbReference>
<dbReference type="InterPro" id="IPR051850">
    <property type="entry name" value="Polysacch_Lyase_4"/>
</dbReference>
<dbReference type="OMA" id="CLAMFHG"/>
<dbReference type="Pfam" id="PF06045">
    <property type="entry name" value="Rhamnogal_lyase"/>
    <property type="match status" value="1"/>
</dbReference>
<proteinExistence type="predicted"/>
<dbReference type="EMBL" id="NKQK01000008">
    <property type="protein sequence ID" value="PSS24826.1"/>
    <property type="molecule type" value="Genomic_DNA"/>
</dbReference>
<dbReference type="PANTHER" id="PTHR32018:SF22">
    <property type="entry name" value="RHAMNOGALACTURONAN ENDOLYASE"/>
    <property type="match status" value="1"/>
</dbReference>
<organism evidence="2 3">
    <name type="scientific">Actinidia chinensis var. chinensis</name>
    <name type="common">Chinese soft-hair kiwi</name>
    <dbReference type="NCBI Taxonomy" id="1590841"/>
    <lineage>
        <taxon>Eukaryota</taxon>
        <taxon>Viridiplantae</taxon>
        <taxon>Streptophyta</taxon>
        <taxon>Embryophyta</taxon>
        <taxon>Tracheophyta</taxon>
        <taxon>Spermatophyta</taxon>
        <taxon>Magnoliopsida</taxon>
        <taxon>eudicotyledons</taxon>
        <taxon>Gunneridae</taxon>
        <taxon>Pentapetalae</taxon>
        <taxon>asterids</taxon>
        <taxon>Ericales</taxon>
        <taxon>Actinidiaceae</taxon>
        <taxon>Actinidia</taxon>
    </lineage>
</organism>
<dbReference type="AlphaFoldDB" id="A0A2R6RB87"/>
<reference evidence="2 3" key="1">
    <citation type="submission" date="2017-07" db="EMBL/GenBank/DDBJ databases">
        <title>An improved, manually edited Actinidia chinensis var. chinensis (kiwifruit) genome highlights the challenges associated with draft genomes and gene prediction in plants.</title>
        <authorList>
            <person name="Pilkington S."/>
            <person name="Crowhurst R."/>
            <person name="Hilario E."/>
            <person name="Nardozza S."/>
            <person name="Fraser L."/>
            <person name="Peng Y."/>
            <person name="Gunaseelan K."/>
            <person name="Simpson R."/>
            <person name="Tahir J."/>
            <person name="Deroles S."/>
            <person name="Templeton K."/>
            <person name="Luo Z."/>
            <person name="Davy M."/>
            <person name="Cheng C."/>
            <person name="Mcneilage M."/>
            <person name="Scaglione D."/>
            <person name="Liu Y."/>
            <person name="Zhang Q."/>
            <person name="Datson P."/>
            <person name="De Silva N."/>
            <person name="Gardiner S."/>
            <person name="Bassett H."/>
            <person name="Chagne D."/>
            <person name="Mccallum J."/>
            <person name="Dzierzon H."/>
            <person name="Deng C."/>
            <person name="Wang Y.-Y."/>
            <person name="Barron N."/>
            <person name="Manako K."/>
            <person name="Bowen J."/>
            <person name="Foster T."/>
            <person name="Erridge Z."/>
            <person name="Tiffin H."/>
            <person name="Waite C."/>
            <person name="Davies K."/>
            <person name="Grierson E."/>
            <person name="Laing W."/>
            <person name="Kirk R."/>
            <person name="Chen X."/>
            <person name="Wood M."/>
            <person name="Montefiori M."/>
            <person name="Brummell D."/>
            <person name="Schwinn K."/>
            <person name="Catanach A."/>
            <person name="Fullerton C."/>
            <person name="Li D."/>
            <person name="Meiyalaghan S."/>
            <person name="Nieuwenhuizen N."/>
            <person name="Read N."/>
            <person name="Prakash R."/>
            <person name="Hunter D."/>
            <person name="Zhang H."/>
            <person name="Mckenzie M."/>
            <person name="Knabel M."/>
            <person name="Harris A."/>
            <person name="Allan A."/>
            <person name="Chen A."/>
            <person name="Janssen B."/>
            <person name="Plunkett B."/>
            <person name="Dwamena C."/>
            <person name="Voogd C."/>
            <person name="Leif D."/>
            <person name="Lafferty D."/>
            <person name="Souleyre E."/>
            <person name="Varkonyi-Gasic E."/>
            <person name="Gambi F."/>
            <person name="Hanley J."/>
            <person name="Yao J.-L."/>
            <person name="Cheung J."/>
            <person name="David K."/>
            <person name="Warren B."/>
            <person name="Marsh K."/>
            <person name="Snowden K."/>
            <person name="Lin-Wang K."/>
            <person name="Brian L."/>
            <person name="Martinez-Sanchez M."/>
            <person name="Wang M."/>
            <person name="Ileperuma N."/>
            <person name="Macnee N."/>
            <person name="Campin R."/>
            <person name="Mcatee P."/>
            <person name="Drummond R."/>
            <person name="Espley R."/>
            <person name="Ireland H."/>
            <person name="Wu R."/>
            <person name="Atkinson R."/>
            <person name="Karunairetnam S."/>
            <person name="Bulley S."/>
            <person name="Chunkath S."/>
            <person name="Hanley Z."/>
            <person name="Storey R."/>
            <person name="Thrimawithana A."/>
            <person name="Thomson S."/>
            <person name="David C."/>
            <person name="Testolin R."/>
        </authorList>
    </citation>
    <scope>NUCLEOTIDE SEQUENCE [LARGE SCALE GENOMIC DNA]</scope>
    <source>
        <strain evidence="3">cv. Red5</strain>
        <tissue evidence="2">Young leaf</tissue>
    </source>
</reference>
<reference evidence="3" key="2">
    <citation type="journal article" date="2018" name="BMC Genomics">
        <title>A manually annotated Actinidia chinensis var. chinensis (kiwifruit) genome highlights the challenges associated with draft genomes and gene prediction in plants.</title>
        <authorList>
            <person name="Pilkington S.M."/>
            <person name="Crowhurst R."/>
            <person name="Hilario E."/>
            <person name="Nardozza S."/>
            <person name="Fraser L."/>
            <person name="Peng Y."/>
            <person name="Gunaseelan K."/>
            <person name="Simpson R."/>
            <person name="Tahir J."/>
            <person name="Deroles S.C."/>
            <person name="Templeton K."/>
            <person name="Luo Z."/>
            <person name="Davy M."/>
            <person name="Cheng C."/>
            <person name="McNeilage M."/>
            <person name="Scaglione D."/>
            <person name="Liu Y."/>
            <person name="Zhang Q."/>
            <person name="Datson P."/>
            <person name="De Silva N."/>
            <person name="Gardiner S.E."/>
            <person name="Bassett H."/>
            <person name="Chagne D."/>
            <person name="McCallum J."/>
            <person name="Dzierzon H."/>
            <person name="Deng C."/>
            <person name="Wang Y.Y."/>
            <person name="Barron L."/>
            <person name="Manako K."/>
            <person name="Bowen J."/>
            <person name="Foster T.M."/>
            <person name="Erridge Z.A."/>
            <person name="Tiffin H."/>
            <person name="Waite C.N."/>
            <person name="Davies K.M."/>
            <person name="Grierson E.P."/>
            <person name="Laing W.A."/>
            <person name="Kirk R."/>
            <person name="Chen X."/>
            <person name="Wood M."/>
            <person name="Montefiori M."/>
            <person name="Brummell D.A."/>
            <person name="Schwinn K.E."/>
            <person name="Catanach A."/>
            <person name="Fullerton C."/>
            <person name="Li D."/>
            <person name="Meiyalaghan S."/>
            <person name="Nieuwenhuizen N."/>
            <person name="Read N."/>
            <person name="Prakash R."/>
            <person name="Hunter D."/>
            <person name="Zhang H."/>
            <person name="McKenzie M."/>
            <person name="Knabel M."/>
            <person name="Harris A."/>
            <person name="Allan A.C."/>
            <person name="Gleave A."/>
            <person name="Chen A."/>
            <person name="Janssen B.J."/>
            <person name="Plunkett B."/>
            <person name="Ampomah-Dwamena C."/>
            <person name="Voogd C."/>
            <person name="Leif D."/>
            <person name="Lafferty D."/>
            <person name="Souleyre E.J.F."/>
            <person name="Varkonyi-Gasic E."/>
            <person name="Gambi F."/>
            <person name="Hanley J."/>
            <person name="Yao J.L."/>
            <person name="Cheung J."/>
            <person name="David K.M."/>
            <person name="Warren B."/>
            <person name="Marsh K."/>
            <person name="Snowden K.C."/>
            <person name="Lin-Wang K."/>
            <person name="Brian L."/>
            <person name="Martinez-Sanchez M."/>
            <person name="Wang M."/>
            <person name="Ileperuma N."/>
            <person name="Macnee N."/>
            <person name="Campin R."/>
            <person name="McAtee P."/>
            <person name="Drummond R.S.M."/>
            <person name="Espley R.V."/>
            <person name="Ireland H.S."/>
            <person name="Wu R."/>
            <person name="Atkinson R.G."/>
            <person name="Karunairetnam S."/>
            <person name="Bulley S."/>
            <person name="Chunkath S."/>
            <person name="Hanley Z."/>
            <person name="Storey R."/>
            <person name="Thrimawithana A.H."/>
            <person name="Thomson S."/>
            <person name="David C."/>
            <person name="Testolin R."/>
            <person name="Huang H."/>
            <person name="Hellens R.P."/>
            <person name="Schaffer R.J."/>
        </authorList>
    </citation>
    <scope>NUCLEOTIDE SEQUENCE [LARGE SCALE GENOMIC DNA]</scope>
    <source>
        <strain evidence="3">cv. Red5</strain>
    </source>
</reference>
<dbReference type="InParanoid" id="A0A2R6RB87"/>
<name>A0A2R6RB87_ACTCC</name>
<dbReference type="Gene3D" id="2.60.120.260">
    <property type="entry name" value="Galactose-binding domain-like"/>
    <property type="match status" value="1"/>
</dbReference>
<keyword evidence="3" id="KW-1185">Reference proteome</keyword>
<dbReference type="SUPFAM" id="SSF49785">
    <property type="entry name" value="Galactose-binding domain-like"/>
    <property type="match status" value="1"/>
</dbReference>